<dbReference type="AlphaFoldDB" id="A0A4Z0PVW5"/>
<protein>
    <submittedName>
        <fullName evidence="1">Uncharacterized protein</fullName>
    </submittedName>
</protein>
<sequence length="405" mass="46198">MKIIEFEIDENLMLTGMTQLANLSRLEVCHENEDIFEVLDFDDERVFLEPTLIFHQARKGREGVSLPLEQLLWGAVPAEERPLQVRVQTCAEGWVKLPGWGNLKTELASAALNLSGTTPDDLQLFTLQGNRVPAQFYPEVFLPNSSIRVTRYRPDIYRCLGAHLHENVTTTFTKWVRPLQNAFSIIQQAVPEYCQLIAKSSQEISLFSSDNQNSFAAMEHFGTGFINVDDQGYDEVFFVDDIAHQCGHTIFNALTLMTSHYLSIDPNTTLVSLVDDAVHGEHRTVYGAFHGLFTYTSTLHCLDQSLKKGLFKGQQVKDVIGRIGFYMRKFNYDLKQLSRPGVFTDHGLKYYAMFKASYESVLNKYRVLPPVTYVGQPYTFRLEMFINANPEYKLINEDALVIYGL</sequence>
<gene>
    <name evidence="1" type="ORF">E5K00_14325</name>
</gene>
<reference evidence="1 2" key="1">
    <citation type="submission" date="2019-04" db="EMBL/GenBank/DDBJ databases">
        <authorList>
            <person name="Feng G."/>
            <person name="Zhang J."/>
            <person name="Zhu H."/>
        </authorList>
    </citation>
    <scope>NUCLEOTIDE SEQUENCE [LARGE SCALE GENOMIC DNA]</scope>
    <source>
        <strain evidence="1 2">JCM 31653</strain>
    </source>
</reference>
<dbReference type="OrthoDB" id="1230778at2"/>
<keyword evidence="2" id="KW-1185">Reference proteome</keyword>
<dbReference type="EMBL" id="SRLC01000002">
    <property type="protein sequence ID" value="TGE21459.1"/>
    <property type="molecule type" value="Genomic_DNA"/>
</dbReference>
<organism evidence="1 2">
    <name type="scientific">Hymenobacter aquaticus</name>
    <dbReference type="NCBI Taxonomy" id="1867101"/>
    <lineage>
        <taxon>Bacteria</taxon>
        <taxon>Pseudomonadati</taxon>
        <taxon>Bacteroidota</taxon>
        <taxon>Cytophagia</taxon>
        <taxon>Cytophagales</taxon>
        <taxon>Hymenobacteraceae</taxon>
        <taxon>Hymenobacter</taxon>
    </lineage>
</organism>
<dbReference type="RefSeq" id="WP_135464006.1">
    <property type="nucleotide sequence ID" value="NZ_SRLC01000002.1"/>
</dbReference>
<name>A0A4Z0PVW5_9BACT</name>
<comment type="caution">
    <text evidence="1">The sequence shown here is derived from an EMBL/GenBank/DDBJ whole genome shotgun (WGS) entry which is preliminary data.</text>
</comment>
<accession>A0A4Z0PVW5</accession>
<evidence type="ECO:0000313" key="2">
    <source>
        <dbReference type="Proteomes" id="UP000297549"/>
    </source>
</evidence>
<dbReference type="Proteomes" id="UP000297549">
    <property type="component" value="Unassembled WGS sequence"/>
</dbReference>
<proteinExistence type="predicted"/>
<evidence type="ECO:0000313" key="1">
    <source>
        <dbReference type="EMBL" id="TGE21459.1"/>
    </source>
</evidence>